<protein>
    <submittedName>
        <fullName evidence="5">AraC family transcriptional regulator</fullName>
    </submittedName>
</protein>
<dbReference type="EMBL" id="QUSL01000059">
    <property type="protein sequence ID" value="RGD77193.1"/>
    <property type="molecule type" value="Genomic_DNA"/>
</dbReference>
<keyword evidence="1" id="KW-0805">Transcription regulation</keyword>
<name>A0A3E3E5Z7_9FIRM</name>
<evidence type="ECO:0000313" key="6">
    <source>
        <dbReference type="Proteomes" id="UP000261032"/>
    </source>
</evidence>
<dbReference type="PANTHER" id="PTHR43280:SF2">
    <property type="entry name" value="HTH-TYPE TRANSCRIPTIONAL REGULATOR EXSA"/>
    <property type="match status" value="1"/>
</dbReference>
<evidence type="ECO:0000256" key="1">
    <source>
        <dbReference type="ARBA" id="ARBA00023015"/>
    </source>
</evidence>
<dbReference type="InterPro" id="IPR018060">
    <property type="entry name" value="HTH_AraC"/>
</dbReference>
<sequence>MGAAYYEITKTMHNLPLSIYLHKKSPFQKVEAHWHRALEISIVFDGKVDFYNGRFHEVVEKNGVSLANCKEIHFSIPHFDYSEDKIVGYTMQINYLFLESLIPNIEEIFFDISKREVNKKLAEYMLLIYELYVSESASKYIRIYALTLEMIGLLYDCCQMERRNISTEKTKDILKYIHQNYCENIHLYSVANYFGFSREYFARMFKRELGISFKQYLIKYRLNQSLDLLKNTKKTVAEISLCIGFTSETQYISHFKKFFKQTPGQFRKSQF</sequence>
<dbReference type="InterPro" id="IPR037923">
    <property type="entry name" value="HTH-like"/>
</dbReference>
<dbReference type="SUPFAM" id="SSF46689">
    <property type="entry name" value="Homeodomain-like"/>
    <property type="match status" value="2"/>
</dbReference>
<proteinExistence type="predicted"/>
<dbReference type="RefSeq" id="WP_008791006.1">
    <property type="nucleotide sequence ID" value="NZ_CP083622.1"/>
</dbReference>
<dbReference type="PROSITE" id="PS01124">
    <property type="entry name" value="HTH_ARAC_FAMILY_2"/>
    <property type="match status" value="1"/>
</dbReference>
<dbReference type="Gene3D" id="1.10.10.60">
    <property type="entry name" value="Homeodomain-like"/>
    <property type="match status" value="2"/>
</dbReference>
<organism evidence="5 6">
    <name type="scientific">Thomasclavelia ramosa</name>
    <dbReference type="NCBI Taxonomy" id="1547"/>
    <lineage>
        <taxon>Bacteria</taxon>
        <taxon>Bacillati</taxon>
        <taxon>Bacillota</taxon>
        <taxon>Erysipelotrichia</taxon>
        <taxon>Erysipelotrichales</taxon>
        <taxon>Coprobacillaceae</taxon>
        <taxon>Thomasclavelia</taxon>
    </lineage>
</organism>
<dbReference type="GO" id="GO:0003700">
    <property type="term" value="F:DNA-binding transcription factor activity"/>
    <property type="evidence" value="ECO:0007669"/>
    <property type="project" value="InterPro"/>
</dbReference>
<dbReference type="InterPro" id="IPR018062">
    <property type="entry name" value="HTH_AraC-typ_CS"/>
</dbReference>
<dbReference type="SMART" id="SM00342">
    <property type="entry name" value="HTH_ARAC"/>
    <property type="match status" value="1"/>
</dbReference>
<dbReference type="InterPro" id="IPR009057">
    <property type="entry name" value="Homeodomain-like_sf"/>
</dbReference>
<evidence type="ECO:0000256" key="3">
    <source>
        <dbReference type="ARBA" id="ARBA00023163"/>
    </source>
</evidence>
<evidence type="ECO:0000256" key="2">
    <source>
        <dbReference type="ARBA" id="ARBA00023125"/>
    </source>
</evidence>
<evidence type="ECO:0000313" key="5">
    <source>
        <dbReference type="EMBL" id="RGD77193.1"/>
    </source>
</evidence>
<gene>
    <name evidence="5" type="ORF">DXB93_18125</name>
</gene>
<dbReference type="Pfam" id="PF12833">
    <property type="entry name" value="HTH_18"/>
    <property type="match status" value="1"/>
</dbReference>
<accession>A0A3E3E5Z7</accession>
<evidence type="ECO:0000259" key="4">
    <source>
        <dbReference type="PROSITE" id="PS01124"/>
    </source>
</evidence>
<keyword evidence="2" id="KW-0238">DNA-binding</keyword>
<dbReference type="SUPFAM" id="SSF51215">
    <property type="entry name" value="Regulatory protein AraC"/>
    <property type="match status" value="1"/>
</dbReference>
<comment type="caution">
    <text evidence="5">The sequence shown here is derived from an EMBL/GenBank/DDBJ whole genome shotgun (WGS) entry which is preliminary data.</text>
</comment>
<dbReference type="PANTHER" id="PTHR43280">
    <property type="entry name" value="ARAC-FAMILY TRANSCRIPTIONAL REGULATOR"/>
    <property type="match status" value="1"/>
</dbReference>
<keyword evidence="3" id="KW-0804">Transcription</keyword>
<dbReference type="PROSITE" id="PS00041">
    <property type="entry name" value="HTH_ARAC_FAMILY_1"/>
    <property type="match status" value="1"/>
</dbReference>
<dbReference type="AlphaFoldDB" id="A0A3E3E5Z7"/>
<dbReference type="Proteomes" id="UP000261032">
    <property type="component" value="Unassembled WGS sequence"/>
</dbReference>
<dbReference type="GO" id="GO:0043565">
    <property type="term" value="F:sequence-specific DNA binding"/>
    <property type="evidence" value="ECO:0007669"/>
    <property type="project" value="InterPro"/>
</dbReference>
<feature type="domain" description="HTH araC/xylS-type" evidence="4">
    <location>
        <begin position="171"/>
        <end position="269"/>
    </location>
</feature>
<reference evidence="5 6" key="1">
    <citation type="submission" date="2018-08" db="EMBL/GenBank/DDBJ databases">
        <title>A genome reference for cultivated species of the human gut microbiota.</title>
        <authorList>
            <person name="Zou Y."/>
            <person name="Xue W."/>
            <person name="Luo G."/>
        </authorList>
    </citation>
    <scope>NUCLEOTIDE SEQUENCE [LARGE SCALE GENOMIC DNA]</scope>
    <source>
        <strain evidence="5 6">OM06-4</strain>
    </source>
</reference>